<dbReference type="AlphaFoldDB" id="A0A2N5E4B8"/>
<dbReference type="GO" id="GO:0043107">
    <property type="term" value="P:type IV pilus-dependent motility"/>
    <property type="evidence" value="ECO:0007669"/>
    <property type="project" value="TreeGrafter"/>
</dbReference>
<name>A0A2N5E4B8_9GAMM</name>
<protein>
    <recommendedName>
        <fullName evidence="4">Fimbrial assembly protein</fullName>
    </recommendedName>
</protein>
<dbReference type="OrthoDB" id="6455710at2"/>
<accession>A0A2N5E4B8</accession>
<gene>
    <name evidence="2" type="ORF">CYR55_12735</name>
</gene>
<dbReference type="InterPro" id="IPR052534">
    <property type="entry name" value="Extracell_DNA_Util/SecSys_Comp"/>
</dbReference>
<proteinExistence type="predicted"/>
<dbReference type="GO" id="GO:0043683">
    <property type="term" value="P:type IV pilus assembly"/>
    <property type="evidence" value="ECO:0007669"/>
    <property type="project" value="TreeGrafter"/>
</dbReference>
<comment type="caution">
    <text evidence="2">The sequence shown here is derived from an EMBL/GenBank/DDBJ whole genome shotgun (WGS) entry which is preliminary data.</text>
</comment>
<dbReference type="EMBL" id="PJZF01000010">
    <property type="protein sequence ID" value="PLR35832.1"/>
    <property type="molecule type" value="Genomic_DNA"/>
</dbReference>
<evidence type="ECO:0000256" key="1">
    <source>
        <dbReference type="SAM" id="Phobius"/>
    </source>
</evidence>
<keyword evidence="3" id="KW-1185">Reference proteome</keyword>
<evidence type="ECO:0000313" key="2">
    <source>
        <dbReference type="EMBL" id="PLR35832.1"/>
    </source>
</evidence>
<keyword evidence="1" id="KW-1133">Transmembrane helix</keyword>
<keyword evidence="1" id="KW-0812">Transmembrane</keyword>
<dbReference type="RefSeq" id="WP_101816497.1">
    <property type="nucleotide sequence ID" value="NZ_PJZF01000010.1"/>
</dbReference>
<reference evidence="2 3" key="1">
    <citation type="submission" date="2017-12" db="EMBL/GenBank/DDBJ databases">
        <title>Characterization of six clinical isolates of Enterochimera gen. nov., a novel genus of the Yersiniaciae family and the three species Enterochimera arupensis sp. nov., Enterochimera coloradensis sp. nov, and Enterochimera californica sp. nov.</title>
        <authorList>
            <person name="Rossi A."/>
            <person name="Fisher M."/>
        </authorList>
    </citation>
    <scope>NUCLEOTIDE SEQUENCE [LARGE SCALE GENOMIC DNA]</scope>
    <source>
        <strain evidence="3">2015-Iso6</strain>
    </source>
</reference>
<dbReference type="PANTHER" id="PTHR40278">
    <property type="entry name" value="DNA UTILIZATION PROTEIN HOFN"/>
    <property type="match status" value="1"/>
</dbReference>
<feature type="transmembrane region" description="Helical" evidence="1">
    <location>
        <begin position="21"/>
        <end position="44"/>
    </location>
</feature>
<evidence type="ECO:0008006" key="4">
    <source>
        <dbReference type="Google" id="ProtNLM"/>
    </source>
</evidence>
<dbReference type="Proteomes" id="UP000234240">
    <property type="component" value="Unassembled WGS sequence"/>
</dbReference>
<dbReference type="PANTHER" id="PTHR40278:SF2">
    <property type="entry name" value="TYPE IV PILUS INNER MEMBRANE COMPONENT PILN"/>
    <property type="match status" value="1"/>
</dbReference>
<organism evidence="2 3">
    <name type="scientific">Chimaeribacter californicus</name>
    <dbReference type="NCBI Taxonomy" id="2060067"/>
    <lineage>
        <taxon>Bacteria</taxon>
        <taxon>Pseudomonadati</taxon>
        <taxon>Pseudomonadota</taxon>
        <taxon>Gammaproteobacteria</taxon>
        <taxon>Enterobacterales</taxon>
        <taxon>Yersiniaceae</taxon>
        <taxon>Chimaeribacter</taxon>
    </lineage>
</organism>
<sequence>MMQVNVLPWRQRRRQARWRQVMHAVAGALLFAVIMLATGCWLLHQRIDALRAQQAEANSHLQVLRQQLAQRQALAARHALLMQQAHEAQQRQAARRRHLRLLDDVEATIPDGVWLTQWQEQPGYLRWQGLSVRYDRVMAFTRALHKGRERVAVTLESIRQQPDGLLHFVLQATWKVREQDDSSSATDHSGVAVPAAPATDRRGLAAAFITHWHRLPGTAAARLAAG</sequence>
<evidence type="ECO:0000313" key="3">
    <source>
        <dbReference type="Proteomes" id="UP000234240"/>
    </source>
</evidence>
<keyword evidence="1" id="KW-0472">Membrane</keyword>
<dbReference type="Pfam" id="PF05137">
    <property type="entry name" value="PilN"/>
    <property type="match status" value="1"/>
</dbReference>
<dbReference type="InterPro" id="IPR007813">
    <property type="entry name" value="PilN"/>
</dbReference>